<dbReference type="RefSeq" id="XP_022482804.1">
    <property type="nucleotide sequence ID" value="XM_022637327.1"/>
</dbReference>
<evidence type="ECO:0000256" key="1">
    <source>
        <dbReference type="ARBA" id="ARBA00004123"/>
    </source>
</evidence>
<proteinExistence type="predicted"/>
<protein>
    <recommendedName>
        <fullName evidence="8">Transcription factor domain-containing protein</fullName>
    </recommendedName>
</protein>
<dbReference type="GO" id="GO:0005634">
    <property type="term" value="C:nucleus"/>
    <property type="evidence" value="ECO:0007669"/>
    <property type="project" value="UniProtKB-SubCell"/>
</dbReference>
<gene>
    <name evidence="6" type="ORF">PENARI_c048G02554</name>
</gene>
<keyword evidence="4" id="KW-0804">Transcription</keyword>
<dbReference type="CDD" id="cd12148">
    <property type="entry name" value="fungal_TF_MHR"/>
    <property type="match status" value="1"/>
</dbReference>
<dbReference type="GeneID" id="34582061"/>
<dbReference type="InterPro" id="IPR050987">
    <property type="entry name" value="AtrR-like"/>
</dbReference>
<keyword evidence="5" id="KW-0539">Nucleus</keyword>
<accession>A0A1F5L2B3</accession>
<evidence type="ECO:0000313" key="6">
    <source>
        <dbReference type="EMBL" id="OGE47345.1"/>
    </source>
</evidence>
<keyword evidence="7" id="KW-1185">Reference proteome</keyword>
<dbReference type="EMBL" id="LXJU01000048">
    <property type="protein sequence ID" value="OGE47345.1"/>
    <property type="molecule type" value="Genomic_DNA"/>
</dbReference>
<dbReference type="Proteomes" id="UP000177622">
    <property type="component" value="Unassembled WGS sequence"/>
</dbReference>
<dbReference type="OrthoDB" id="103819at2759"/>
<evidence type="ECO:0008006" key="8">
    <source>
        <dbReference type="Google" id="ProtNLM"/>
    </source>
</evidence>
<sequence>MIYTVCVNAAAYKFLTTTINLETDADLALELRRNAREYRATAQAALKQISLLTPPSLGLLQAILCGVFLNQESGDVNTSGDLTKAACKTCIDLDLHTTAMKGEATEEELFCFLWCYTLDRNYAFKVRSSRCLLDVQLPSDFYDLYSHYPLMSEYFLIYVDLARVQDTVVSYPNHSLAAHQSMDPLLTGESMLRTMQSIQGRMNRMASSSPNWRGLDCETEMSALKFAYQSIMTAILYLLQVDQGLPPRSTESYLQSARQELSALVSMCYTAEKQAAVSFLNWTILLYPATAYLVLFCNVVATSDIGDFNLMKAIADCLTQNGVSYPLVQLRNLFQKFLGLSQEIFGKDRVALQRICPERRVDSPPPLPVGCPFSLPWGANDPFFNSYMLTGGANYTDMLGKIGFDASTYDDASGPVPAQAIFGDIADMLAQQGVIHDWVFGVHIG</sequence>
<dbReference type="GO" id="GO:0003700">
    <property type="term" value="F:DNA-binding transcription factor activity"/>
    <property type="evidence" value="ECO:0007669"/>
    <property type="project" value="InterPro"/>
</dbReference>
<dbReference type="PANTHER" id="PTHR46910">
    <property type="entry name" value="TRANSCRIPTION FACTOR PDR1"/>
    <property type="match status" value="1"/>
</dbReference>
<evidence type="ECO:0000313" key="7">
    <source>
        <dbReference type="Proteomes" id="UP000177622"/>
    </source>
</evidence>
<evidence type="ECO:0000256" key="5">
    <source>
        <dbReference type="ARBA" id="ARBA00023242"/>
    </source>
</evidence>
<name>A0A1F5L2B3_PENAI</name>
<keyword evidence="2" id="KW-0805">Transcription regulation</keyword>
<keyword evidence="3" id="KW-0238">DNA-binding</keyword>
<dbReference type="AlphaFoldDB" id="A0A1F5L2B3"/>
<dbReference type="GO" id="GO:0003677">
    <property type="term" value="F:DNA binding"/>
    <property type="evidence" value="ECO:0007669"/>
    <property type="project" value="UniProtKB-KW"/>
</dbReference>
<reference evidence="6 7" key="1">
    <citation type="journal article" date="2016" name="Sci. Rep.">
        <title>Penicillium arizonense, a new, genome sequenced fungal species, reveals a high chemical diversity in secreted metabolites.</title>
        <authorList>
            <person name="Grijseels S."/>
            <person name="Nielsen J.C."/>
            <person name="Randelovic M."/>
            <person name="Nielsen J."/>
            <person name="Nielsen K.F."/>
            <person name="Workman M."/>
            <person name="Frisvad J.C."/>
        </authorList>
    </citation>
    <scope>NUCLEOTIDE SEQUENCE [LARGE SCALE GENOMIC DNA]</scope>
    <source>
        <strain evidence="6 7">CBS 141311</strain>
    </source>
</reference>
<evidence type="ECO:0000256" key="4">
    <source>
        <dbReference type="ARBA" id="ARBA00023163"/>
    </source>
</evidence>
<evidence type="ECO:0000256" key="2">
    <source>
        <dbReference type="ARBA" id="ARBA00023015"/>
    </source>
</evidence>
<organism evidence="6 7">
    <name type="scientific">Penicillium arizonense</name>
    <dbReference type="NCBI Taxonomy" id="1835702"/>
    <lineage>
        <taxon>Eukaryota</taxon>
        <taxon>Fungi</taxon>
        <taxon>Dikarya</taxon>
        <taxon>Ascomycota</taxon>
        <taxon>Pezizomycotina</taxon>
        <taxon>Eurotiomycetes</taxon>
        <taxon>Eurotiomycetidae</taxon>
        <taxon>Eurotiales</taxon>
        <taxon>Aspergillaceae</taxon>
        <taxon>Penicillium</taxon>
    </lineage>
</organism>
<dbReference type="PANTHER" id="PTHR46910:SF37">
    <property type="entry name" value="ZN(II)2CYS6 TRANSCRIPTION FACTOR (EUROFUNG)"/>
    <property type="match status" value="1"/>
</dbReference>
<comment type="subcellular location">
    <subcellularLocation>
        <location evidence="1">Nucleus</location>
    </subcellularLocation>
</comment>
<evidence type="ECO:0000256" key="3">
    <source>
        <dbReference type="ARBA" id="ARBA00023125"/>
    </source>
</evidence>
<comment type="caution">
    <text evidence="6">The sequence shown here is derived from an EMBL/GenBank/DDBJ whole genome shotgun (WGS) entry which is preliminary data.</text>
</comment>